<dbReference type="InterPro" id="IPR005225">
    <property type="entry name" value="Small_GTP-bd"/>
</dbReference>
<dbReference type="NCBIfam" id="TIGR00231">
    <property type="entry name" value="small_GTP"/>
    <property type="match status" value="1"/>
</dbReference>
<evidence type="ECO:0000256" key="3">
    <source>
        <dbReference type="ARBA" id="ARBA00022490"/>
    </source>
</evidence>
<dbReference type="SUPFAM" id="SSF52540">
    <property type="entry name" value="P-loop containing nucleoside triphosphate hydrolases"/>
    <property type="match status" value="1"/>
</dbReference>
<sequence length="630" mass="70864">MKHVIIGTAGHVDHGKTCLIKALTGIDTDRLKEEKKRGITIELGFAYLDLPGGQRVGIVDVPGHEKFVKNMLAGAGGMDVAMLVIAADEGVMPQTVEHLDILSILGISAGVIVLTKTDLVEPDFLELVKEDVRELVKGTFLENAPILPVSVYEKEGLEALKTALGEICASLPERKATRRFRLPADRVFTLKGFGTILTGTLMEGRLNKEQEAMLYPEEIPVKIRSIQVHGTARETAWAGERVAVNIPDKKKEEINRGDVLATKNSLYPTYMLDVKADALKHAGHKIKNGSRVHIYHGTSELLGKIILIDRQELLPGESAYAQLRLEQTAVARKGDRFVLRFYSPVETVGGGVILDACPFQKRRRDKKSLQVFQILESGTQEELLELFVKESWGKFFTLEELADRFSLDRSQVKNTADRLAEKKILFCLGQGIYIHKEELKTYRKKTEEFLGQFHKDYPLKEGMGIEEARSRLGLKDSGITDQIFALLKEQKVIKIENGCTSKKSFHVVVKEDEDAIMQGILKDYLHAGYAPLTTALYGKEHVGQKKFQPVFTSLLNKKLLIRLDGQYCIHKEYYENARQVFKEMAKTRHFVTLGEYRDTLGCSRKIAVALLEHFDKNGFTRKTEEGRVLK</sequence>
<dbReference type="Pfam" id="PF09107">
    <property type="entry name" value="WHD_3rd_SelB"/>
    <property type="match status" value="1"/>
</dbReference>
<dbReference type="InterPro" id="IPR015191">
    <property type="entry name" value="SelB_WHD4"/>
</dbReference>
<dbReference type="Gene3D" id="1.10.10.10">
    <property type="entry name" value="Winged helix-like DNA-binding domain superfamily/Winged helix DNA-binding domain"/>
    <property type="match status" value="1"/>
</dbReference>
<dbReference type="EMBL" id="DXBU01000001">
    <property type="protein sequence ID" value="HIZ21171.1"/>
    <property type="molecule type" value="Genomic_DNA"/>
</dbReference>
<dbReference type="InterPro" id="IPR004535">
    <property type="entry name" value="Transl_elong_SelB"/>
</dbReference>
<dbReference type="PROSITE" id="PS00301">
    <property type="entry name" value="G_TR_1"/>
    <property type="match status" value="1"/>
</dbReference>
<evidence type="ECO:0000256" key="1">
    <source>
        <dbReference type="ARBA" id="ARBA00004496"/>
    </source>
</evidence>
<dbReference type="InterPro" id="IPR009000">
    <property type="entry name" value="Transl_B-barrel_sf"/>
</dbReference>
<evidence type="ECO:0000256" key="2">
    <source>
        <dbReference type="ARBA" id="ARBA00015953"/>
    </source>
</evidence>
<dbReference type="SUPFAM" id="SSF50465">
    <property type="entry name" value="EF-Tu/eEF-1alpha/eIF2-gamma C-terminal domain"/>
    <property type="match status" value="1"/>
</dbReference>
<dbReference type="PROSITE" id="PS51722">
    <property type="entry name" value="G_TR_2"/>
    <property type="match status" value="1"/>
</dbReference>
<name>A0A9D2DPX1_9FIRM</name>
<evidence type="ECO:0000313" key="11">
    <source>
        <dbReference type="Proteomes" id="UP000824041"/>
    </source>
</evidence>
<dbReference type="Pfam" id="PF00009">
    <property type="entry name" value="GTP_EFTU"/>
    <property type="match status" value="1"/>
</dbReference>
<comment type="caution">
    <text evidence="10">The sequence shown here is derived from an EMBL/GenBank/DDBJ whole genome shotgun (WGS) entry which is preliminary data.</text>
</comment>
<dbReference type="SUPFAM" id="SSF46785">
    <property type="entry name" value="Winged helix' DNA-binding domain"/>
    <property type="match status" value="2"/>
</dbReference>
<keyword evidence="4" id="KW-0547">Nucleotide-binding</keyword>
<dbReference type="Pfam" id="PF03144">
    <property type="entry name" value="GTP_EFTU_D2"/>
    <property type="match status" value="1"/>
</dbReference>
<proteinExistence type="predicted"/>
<dbReference type="GO" id="GO:0003723">
    <property type="term" value="F:RNA binding"/>
    <property type="evidence" value="ECO:0007669"/>
    <property type="project" value="InterPro"/>
</dbReference>
<evidence type="ECO:0000256" key="4">
    <source>
        <dbReference type="ARBA" id="ARBA00022741"/>
    </source>
</evidence>
<protein>
    <recommendedName>
        <fullName evidence="2">Selenocysteine-specific elongation factor</fullName>
    </recommendedName>
    <alternativeName>
        <fullName evidence="8">SelB translation factor</fullName>
    </alternativeName>
</protein>
<dbReference type="PANTHER" id="PTHR43721">
    <property type="entry name" value="ELONGATION FACTOR TU-RELATED"/>
    <property type="match status" value="1"/>
</dbReference>
<feature type="domain" description="Tr-type G" evidence="9">
    <location>
        <begin position="1"/>
        <end position="173"/>
    </location>
</feature>
<dbReference type="InterPro" id="IPR031157">
    <property type="entry name" value="G_TR_CS"/>
</dbReference>
<dbReference type="InterPro" id="IPR036388">
    <property type="entry name" value="WH-like_DNA-bd_sf"/>
</dbReference>
<dbReference type="PANTHER" id="PTHR43721:SF22">
    <property type="entry name" value="ELONGATION FACTOR TU, MITOCHONDRIAL"/>
    <property type="match status" value="1"/>
</dbReference>
<dbReference type="GO" id="GO:0003746">
    <property type="term" value="F:translation elongation factor activity"/>
    <property type="evidence" value="ECO:0007669"/>
    <property type="project" value="UniProtKB-KW"/>
</dbReference>
<evidence type="ECO:0000259" key="9">
    <source>
        <dbReference type="PROSITE" id="PS51722"/>
    </source>
</evidence>
<reference evidence="10" key="1">
    <citation type="journal article" date="2021" name="PeerJ">
        <title>Extensive microbial diversity within the chicken gut microbiome revealed by metagenomics and culture.</title>
        <authorList>
            <person name="Gilroy R."/>
            <person name="Ravi A."/>
            <person name="Getino M."/>
            <person name="Pursley I."/>
            <person name="Horton D.L."/>
            <person name="Alikhan N.F."/>
            <person name="Baker D."/>
            <person name="Gharbi K."/>
            <person name="Hall N."/>
            <person name="Watson M."/>
            <person name="Adriaenssens E.M."/>
            <person name="Foster-Nyarko E."/>
            <person name="Jarju S."/>
            <person name="Secka A."/>
            <person name="Antonio M."/>
            <person name="Oren A."/>
            <person name="Chaudhuri R.R."/>
            <person name="La Ragione R."/>
            <person name="Hildebrand F."/>
            <person name="Pallen M.J."/>
        </authorList>
    </citation>
    <scope>NUCLEOTIDE SEQUENCE</scope>
    <source>
        <strain evidence="10">14324</strain>
    </source>
</reference>
<dbReference type="GO" id="GO:0003924">
    <property type="term" value="F:GTPase activity"/>
    <property type="evidence" value="ECO:0007669"/>
    <property type="project" value="InterPro"/>
</dbReference>
<dbReference type="Pfam" id="PF25461">
    <property type="entry name" value="Beta-barrel_SelB"/>
    <property type="match status" value="1"/>
</dbReference>
<dbReference type="Proteomes" id="UP000824041">
    <property type="component" value="Unassembled WGS sequence"/>
</dbReference>
<reference evidence="10" key="2">
    <citation type="submission" date="2021-04" db="EMBL/GenBank/DDBJ databases">
        <authorList>
            <person name="Gilroy R."/>
        </authorList>
    </citation>
    <scope>NUCLEOTIDE SEQUENCE</scope>
    <source>
        <strain evidence="10">14324</strain>
    </source>
</reference>
<dbReference type="CDD" id="cd15491">
    <property type="entry name" value="selB_III"/>
    <property type="match status" value="1"/>
</dbReference>
<keyword evidence="3" id="KW-0963">Cytoplasm</keyword>
<dbReference type="PRINTS" id="PR00315">
    <property type="entry name" value="ELONGATNFCT"/>
</dbReference>
<dbReference type="GO" id="GO:0005525">
    <property type="term" value="F:GTP binding"/>
    <property type="evidence" value="ECO:0007669"/>
    <property type="project" value="UniProtKB-KW"/>
</dbReference>
<dbReference type="CDD" id="cd04171">
    <property type="entry name" value="SelB"/>
    <property type="match status" value="1"/>
</dbReference>
<dbReference type="InterPro" id="IPR004161">
    <property type="entry name" value="EFTu-like_2"/>
</dbReference>
<dbReference type="FunFam" id="3.40.50.300:FF:001064">
    <property type="entry name" value="Selenocysteine-specific translation elongation factor"/>
    <property type="match status" value="1"/>
</dbReference>
<dbReference type="NCBIfam" id="TIGR00475">
    <property type="entry name" value="selB"/>
    <property type="match status" value="1"/>
</dbReference>
<dbReference type="InterPro" id="IPR057335">
    <property type="entry name" value="Beta-barrel_SelB"/>
</dbReference>
<dbReference type="Pfam" id="PF09106">
    <property type="entry name" value="WHD_2nd_SelB"/>
    <property type="match status" value="1"/>
</dbReference>
<dbReference type="InterPro" id="IPR036390">
    <property type="entry name" value="WH_DNA-bd_sf"/>
</dbReference>
<dbReference type="Gene3D" id="1.10.10.2770">
    <property type="match status" value="1"/>
</dbReference>
<comment type="subcellular location">
    <subcellularLocation>
        <location evidence="1">Cytoplasm</location>
    </subcellularLocation>
</comment>
<keyword evidence="5" id="KW-0648">Protein biosynthesis</keyword>
<gene>
    <name evidence="10" type="primary">selB</name>
    <name evidence="10" type="ORF">IAA21_00025</name>
</gene>
<dbReference type="Gene3D" id="3.40.50.300">
    <property type="entry name" value="P-loop containing nucleotide triphosphate hydrolases"/>
    <property type="match status" value="1"/>
</dbReference>
<keyword evidence="6" id="KW-0342">GTP-binding</keyword>
<dbReference type="GO" id="GO:0005829">
    <property type="term" value="C:cytosol"/>
    <property type="evidence" value="ECO:0007669"/>
    <property type="project" value="TreeGrafter"/>
</dbReference>
<dbReference type="GO" id="GO:0001514">
    <property type="term" value="P:selenocysteine incorporation"/>
    <property type="evidence" value="ECO:0007669"/>
    <property type="project" value="InterPro"/>
</dbReference>
<dbReference type="InterPro" id="IPR015190">
    <property type="entry name" value="Elong_fac_SelB-wing-hlx_typ-2"/>
</dbReference>
<dbReference type="AlphaFoldDB" id="A0A9D2DPX1"/>
<comment type="function">
    <text evidence="7">Translation factor necessary for the incorporation of selenocysteine into proteins. It probably replaces EF-Tu for the insertion of selenocysteine directed by the UGA codon. SelB binds GTP and GDP.</text>
</comment>
<evidence type="ECO:0000256" key="6">
    <source>
        <dbReference type="ARBA" id="ARBA00023134"/>
    </source>
</evidence>
<organism evidence="10 11">
    <name type="scientific">Candidatus Blautia faecigallinarum</name>
    <dbReference type="NCBI Taxonomy" id="2838488"/>
    <lineage>
        <taxon>Bacteria</taxon>
        <taxon>Bacillati</taxon>
        <taxon>Bacillota</taxon>
        <taxon>Clostridia</taxon>
        <taxon>Lachnospirales</taxon>
        <taxon>Lachnospiraceae</taxon>
        <taxon>Blautia</taxon>
    </lineage>
</organism>
<dbReference type="InterPro" id="IPR050055">
    <property type="entry name" value="EF-Tu_GTPase"/>
</dbReference>
<accession>A0A9D2DPX1</accession>
<keyword evidence="10" id="KW-0251">Elongation factor</keyword>
<dbReference type="Gene3D" id="2.40.30.10">
    <property type="entry name" value="Translation factors"/>
    <property type="match status" value="1"/>
</dbReference>
<evidence type="ECO:0000313" key="10">
    <source>
        <dbReference type="EMBL" id="HIZ21171.1"/>
    </source>
</evidence>
<evidence type="ECO:0000256" key="7">
    <source>
        <dbReference type="ARBA" id="ARBA00025526"/>
    </source>
</evidence>
<dbReference type="InterPro" id="IPR009001">
    <property type="entry name" value="Transl_elong_EF1A/Init_IF2_C"/>
</dbReference>
<dbReference type="InterPro" id="IPR000795">
    <property type="entry name" value="T_Tr_GTP-bd_dom"/>
</dbReference>
<evidence type="ECO:0000256" key="5">
    <source>
        <dbReference type="ARBA" id="ARBA00022917"/>
    </source>
</evidence>
<evidence type="ECO:0000256" key="8">
    <source>
        <dbReference type="ARBA" id="ARBA00031615"/>
    </source>
</evidence>
<dbReference type="SUPFAM" id="SSF50447">
    <property type="entry name" value="Translation proteins"/>
    <property type="match status" value="1"/>
</dbReference>
<dbReference type="InterPro" id="IPR027417">
    <property type="entry name" value="P-loop_NTPase"/>
</dbReference>